<sequence length="51" mass="5810">MLKSYGVVLIYCNPLNDLIIISCGESKKLEGLNRTIDVVSKVNYPYNELEF</sequence>
<comment type="caution">
    <text evidence="1">The sequence shown here is derived from an EMBL/GenBank/DDBJ whole genome shotgun (WGS) entry which is preliminary data.</text>
</comment>
<proteinExistence type="predicted"/>
<evidence type="ECO:0000313" key="1">
    <source>
        <dbReference type="EMBL" id="MDR7073555.1"/>
    </source>
</evidence>
<dbReference type="EMBL" id="JAVDWA010000004">
    <property type="protein sequence ID" value="MDR7073555.1"/>
    <property type="molecule type" value="Genomic_DNA"/>
</dbReference>
<gene>
    <name evidence="1" type="ORF">J2X07_002542</name>
</gene>
<name>A0ABU1U237_9BACL</name>
<protein>
    <submittedName>
        <fullName evidence="1">Uncharacterized protein</fullName>
    </submittedName>
</protein>
<accession>A0ABU1U237</accession>
<organism evidence="1 2">
    <name type="scientific">Fictibacillus barbaricus</name>
    <dbReference type="NCBI Taxonomy" id="182136"/>
    <lineage>
        <taxon>Bacteria</taxon>
        <taxon>Bacillati</taxon>
        <taxon>Bacillota</taxon>
        <taxon>Bacilli</taxon>
        <taxon>Bacillales</taxon>
        <taxon>Fictibacillaceae</taxon>
        <taxon>Fictibacillus</taxon>
    </lineage>
</organism>
<reference evidence="1 2" key="1">
    <citation type="submission" date="2023-07" db="EMBL/GenBank/DDBJ databases">
        <title>Sorghum-associated microbial communities from plants grown in Nebraska, USA.</title>
        <authorList>
            <person name="Schachtman D."/>
        </authorList>
    </citation>
    <scope>NUCLEOTIDE SEQUENCE [LARGE SCALE GENOMIC DNA]</scope>
    <source>
        <strain evidence="1 2">BE211</strain>
    </source>
</reference>
<evidence type="ECO:0000313" key="2">
    <source>
        <dbReference type="Proteomes" id="UP001258181"/>
    </source>
</evidence>
<dbReference type="Proteomes" id="UP001258181">
    <property type="component" value="Unassembled WGS sequence"/>
</dbReference>
<keyword evidence="2" id="KW-1185">Reference proteome</keyword>